<dbReference type="AlphaFoldDB" id="A0AAE2ZKL9"/>
<name>A0AAE2ZKL9_9HYPH</name>
<evidence type="ECO:0000313" key="1">
    <source>
        <dbReference type="EMBL" id="MBW8636300.1"/>
    </source>
</evidence>
<sequence>MADTAYVIRRFAAHEFSVRRLYASDQEFRSLCDDYADAVHACSVWRHDIRRAEEYRRLIDELEDEILEFLEAHRPTTR</sequence>
<keyword evidence="2" id="KW-1185">Reference proteome</keyword>
<reference evidence="1" key="1">
    <citation type="submission" date="2021-08" db="EMBL/GenBank/DDBJ databases">
        <title>Hoeflea bacterium WL0058 sp. nov., isolated from the sediment.</title>
        <authorList>
            <person name="Wang L."/>
            <person name="Zhang D."/>
        </authorList>
    </citation>
    <scope>NUCLEOTIDE SEQUENCE</scope>
    <source>
        <strain evidence="1">WL0058</strain>
    </source>
</reference>
<gene>
    <name evidence="1" type="ORF">K1W69_03790</name>
</gene>
<proteinExistence type="predicted"/>
<accession>A0AAE2ZKL9</accession>
<evidence type="ECO:0000313" key="2">
    <source>
        <dbReference type="Proteomes" id="UP001196509"/>
    </source>
</evidence>
<dbReference type="Proteomes" id="UP001196509">
    <property type="component" value="Unassembled WGS sequence"/>
</dbReference>
<dbReference type="RefSeq" id="WP_220226997.1">
    <property type="nucleotide sequence ID" value="NZ_JAICBX010000001.1"/>
</dbReference>
<comment type="caution">
    <text evidence="1">The sequence shown here is derived from an EMBL/GenBank/DDBJ whole genome shotgun (WGS) entry which is preliminary data.</text>
</comment>
<protein>
    <submittedName>
        <fullName evidence="1">Uncharacterized protein</fullName>
    </submittedName>
</protein>
<dbReference type="EMBL" id="JAICBX010000001">
    <property type="protein sequence ID" value="MBW8636300.1"/>
    <property type="molecule type" value="Genomic_DNA"/>
</dbReference>
<organism evidence="1 2">
    <name type="scientific">Flavimaribacter sediminis</name>
    <dbReference type="NCBI Taxonomy" id="2865987"/>
    <lineage>
        <taxon>Bacteria</taxon>
        <taxon>Pseudomonadati</taxon>
        <taxon>Pseudomonadota</taxon>
        <taxon>Alphaproteobacteria</taxon>
        <taxon>Hyphomicrobiales</taxon>
        <taxon>Rhizobiaceae</taxon>
        <taxon>Flavimaribacter</taxon>
    </lineage>
</organism>